<feature type="transmembrane region" description="Helical" evidence="8">
    <location>
        <begin position="384"/>
        <end position="405"/>
    </location>
</feature>
<feature type="transmembrane region" description="Helical" evidence="8">
    <location>
        <begin position="137"/>
        <end position="161"/>
    </location>
</feature>
<proteinExistence type="inferred from homology"/>
<dbReference type="InterPro" id="IPR048279">
    <property type="entry name" value="MdtK-like"/>
</dbReference>
<evidence type="ECO:0000256" key="4">
    <source>
        <dbReference type="ARBA" id="ARBA00022475"/>
    </source>
</evidence>
<dbReference type="GO" id="GO:0015297">
    <property type="term" value="F:antiporter activity"/>
    <property type="evidence" value="ECO:0007669"/>
    <property type="project" value="InterPro"/>
</dbReference>
<evidence type="ECO:0000256" key="1">
    <source>
        <dbReference type="ARBA" id="ARBA00004651"/>
    </source>
</evidence>
<evidence type="ECO:0000256" key="8">
    <source>
        <dbReference type="SAM" id="Phobius"/>
    </source>
</evidence>
<evidence type="ECO:0000256" key="6">
    <source>
        <dbReference type="ARBA" id="ARBA00022989"/>
    </source>
</evidence>
<comment type="caution">
    <text evidence="9">The sequence shown here is derived from an EMBL/GenBank/DDBJ whole genome shotgun (WGS) entry which is preliminary data.</text>
</comment>
<evidence type="ECO:0000313" key="9">
    <source>
        <dbReference type="EMBL" id="RCK68701.1"/>
    </source>
</evidence>
<evidence type="ECO:0000313" key="10">
    <source>
        <dbReference type="Proteomes" id="UP000252770"/>
    </source>
</evidence>
<feature type="transmembrane region" description="Helical" evidence="8">
    <location>
        <begin position="18"/>
        <end position="38"/>
    </location>
</feature>
<name>A0A367YUQ7_9ACTN</name>
<dbReference type="GO" id="GO:0005886">
    <property type="term" value="C:plasma membrane"/>
    <property type="evidence" value="ECO:0007669"/>
    <property type="project" value="UniProtKB-SubCell"/>
</dbReference>
<dbReference type="EMBL" id="QOUI01000009">
    <property type="protein sequence ID" value="RCK68701.1"/>
    <property type="molecule type" value="Genomic_DNA"/>
</dbReference>
<evidence type="ECO:0000256" key="7">
    <source>
        <dbReference type="ARBA" id="ARBA00023136"/>
    </source>
</evidence>
<feature type="transmembrane region" description="Helical" evidence="8">
    <location>
        <begin position="196"/>
        <end position="216"/>
    </location>
</feature>
<gene>
    <name evidence="9" type="ORF">DT076_14010</name>
</gene>
<evidence type="ECO:0000256" key="5">
    <source>
        <dbReference type="ARBA" id="ARBA00022692"/>
    </source>
</evidence>
<feature type="transmembrane region" description="Helical" evidence="8">
    <location>
        <begin position="351"/>
        <end position="372"/>
    </location>
</feature>
<dbReference type="AlphaFoldDB" id="A0A367YUQ7"/>
<comment type="similarity">
    <text evidence="2">Belongs to the multi antimicrobial extrusion (MATE) (TC 2.A.66.1) family.</text>
</comment>
<accession>A0A367YUQ7</accession>
<keyword evidence="5 8" id="KW-0812">Transmembrane</keyword>
<dbReference type="RefSeq" id="WP_114127327.1">
    <property type="nucleotide sequence ID" value="NZ_QOUI01000009.1"/>
</dbReference>
<feature type="transmembrane region" description="Helical" evidence="8">
    <location>
        <begin position="277"/>
        <end position="297"/>
    </location>
</feature>
<dbReference type="PANTHER" id="PTHR42893:SF46">
    <property type="entry name" value="PROTEIN DETOXIFICATION 44, CHLOROPLASTIC"/>
    <property type="match status" value="1"/>
</dbReference>
<keyword evidence="4" id="KW-1003">Cell membrane</keyword>
<evidence type="ECO:0000256" key="2">
    <source>
        <dbReference type="ARBA" id="ARBA00010199"/>
    </source>
</evidence>
<dbReference type="PANTHER" id="PTHR42893">
    <property type="entry name" value="PROTEIN DETOXIFICATION 44, CHLOROPLASTIC-RELATED"/>
    <property type="match status" value="1"/>
</dbReference>
<comment type="subcellular location">
    <subcellularLocation>
        <location evidence="1">Cell membrane</location>
        <topology evidence="1">Multi-pass membrane protein</topology>
    </subcellularLocation>
</comment>
<feature type="transmembrane region" description="Helical" evidence="8">
    <location>
        <begin position="168"/>
        <end position="190"/>
    </location>
</feature>
<keyword evidence="3" id="KW-0813">Transport</keyword>
<organism evidence="9 10">
    <name type="scientific">Desertihabitans brevis</name>
    <dbReference type="NCBI Taxonomy" id="2268447"/>
    <lineage>
        <taxon>Bacteria</taxon>
        <taxon>Bacillati</taxon>
        <taxon>Actinomycetota</taxon>
        <taxon>Actinomycetes</taxon>
        <taxon>Propionibacteriales</taxon>
        <taxon>Propionibacteriaceae</taxon>
        <taxon>Desertihabitans</taxon>
    </lineage>
</organism>
<keyword evidence="7 8" id="KW-0472">Membrane</keyword>
<keyword evidence="6 8" id="KW-1133">Transmembrane helix</keyword>
<dbReference type="Pfam" id="PF01554">
    <property type="entry name" value="MatE"/>
    <property type="match status" value="2"/>
</dbReference>
<feature type="transmembrane region" description="Helical" evidence="8">
    <location>
        <begin position="94"/>
        <end position="117"/>
    </location>
</feature>
<feature type="transmembrane region" description="Helical" evidence="8">
    <location>
        <begin position="252"/>
        <end position="271"/>
    </location>
</feature>
<dbReference type="NCBIfam" id="TIGR00797">
    <property type="entry name" value="matE"/>
    <property type="match status" value="1"/>
</dbReference>
<dbReference type="GO" id="GO:0042910">
    <property type="term" value="F:xenobiotic transmembrane transporter activity"/>
    <property type="evidence" value="ECO:0007669"/>
    <property type="project" value="InterPro"/>
</dbReference>
<protein>
    <submittedName>
        <fullName evidence="9">MATE family efflux transporter</fullName>
    </submittedName>
</protein>
<feature type="transmembrane region" description="Helical" evidence="8">
    <location>
        <begin position="411"/>
        <end position="430"/>
    </location>
</feature>
<keyword evidence="10" id="KW-1185">Reference proteome</keyword>
<dbReference type="InterPro" id="IPR044644">
    <property type="entry name" value="DinF-like"/>
</dbReference>
<dbReference type="PIRSF" id="PIRSF006603">
    <property type="entry name" value="DinF"/>
    <property type="match status" value="1"/>
</dbReference>
<dbReference type="CDD" id="cd13136">
    <property type="entry name" value="MATE_DinF_like"/>
    <property type="match status" value="1"/>
</dbReference>
<reference evidence="9 10" key="1">
    <citation type="submission" date="2018-07" db="EMBL/GenBank/DDBJ databases">
        <title>Desertimonas flava gen. nov. sp. nov.</title>
        <authorList>
            <person name="Liu S."/>
        </authorList>
    </citation>
    <scope>NUCLEOTIDE SEQUENCE [LARGE SCALE GENOMIC DNA]</scope>
    <source>
        <strain evidence="9 10">16Sb5-5</strain>
    </source>
</reference>
<dbReference type="InterPro" id="IPR002528">
    <property type="entry name" value="MATE_fam"/>
</dbReference>
<evidence type="ECO:0000256" key="3">
    <source>
        <dbReference type="ARBA" id="ARBA00022448"/>
    </source>
</evidence>
<dbReference type="Proteomes" id="UP000252770">
    <property type="component" value="Unassembled WGS sequence"/>
</dbReference>
<feature type="transmembrane region" description="Helical" evidence="8">
    <location>
        <begin position="50"/>
        <end position="73"/>
    </location>
</feature>
<feature type="transmembrane region" description="Helical" evidence="8">
    <location>
        <begin position="317"/>
        <end position="339"/>
    </location>
</feature>
<sequence>MTSPAPQQPDRRALDKEIFALAVPTFATLVSEPMLLIVDSAVIGHVSTTSLAGLGVAMSVFSVVVGLSIFLAYGTTATVARRLGAGDRAGALAGGLDGITLGVGIGVLAALAVGLAAEPLVGLYRPDPAVAAEAVAYLQVVAVALPSVLVVLAATGVLRGLQDTRTPLIVAIGINLTNIVLNVTLVYGLGLGIRGAALGTVLAQTTGAVVLARVVLRGARAEGVRWRWHPAGVLAAARTGVWLVLRTASMQVTALTTTAVATGMGAVVLASQQVVQSLWSLLAFALDAIAIAAQAIIGRYLGAGEGTLVRSLTRRMVGWGMLAGVVFGFVVWAASPLYVPLFSPDEAVQQQVLRVLVVVALITPVSGLVFVLDGVLIGAGDARYLAVASMVTTVVYVPLAVLVGWTDAGLVWLWGAMCVWMLARAVTLGLRARGERWMRLGADAL</sequence>